<dbReference type="PANTHER" id="PTHR23065">
    <property type="entry name" value="PROLINE-SERINE-THREONINE PHOSPHATASE INTERACTING PROTEIN 1"/>
    <property type="match status" value="1"/>
</dbReference>
<evidence type="ECO:0000256" key="4">
    <source>
        <dbReference type="ARBA" id="ARBA00029433"/>
    </source>
</evidence>
<keyword evidence="3" id="KW-0168">Coated pit</keyword>
<keyword evidence="9" id="KW-1185">Reference proteome</keyword>
<sequence>RVNSDLLAWDPLFGNSVETSSLSSSSSTAALKEPFGSFAFSPTSLTSSNKFTFDFPMSDPGDAAQSDFGTNFAHNVGTMKAQVENTHPQRPQIALFESNSRTFIRGRKKIQRFHSAFEKVDNMRYYLSERTLRNYVLEDYVGFSNANYCLDDVFVEENSNPTEKSSKSASINCSLPTVHTNNELYGKPRPFSPPVTSNTSPPSSASLPRAESSSSISSSASISAANTPTFGISRGPSPVTLGSQDTLPVAVALSESVNAYFKGADPAKCIVKVTGDMTVSFPSGIIKVFTSNPSPAVLCFRIKNTSKLEQILPNTQLLYSDPSQSDNNCKDFWMNMQAVTAYLKKSSEQNPSASYYNVDILKYQVGCIDILS</sequence>
<dbReference type="EMBL" id="KV926852">
    <property type="protein sequence ID" value="PIO35952.1"/>
    <property type="molecule type" value="Genomic_DNA"/>
</dbReference>
<feature type="non-terminal residue" evidence="8">
    <location>
        <position position="372"/>
    </location>
</feature>
<evidence type="ECO:0000259" key="7">
    <source>
        <dbReference type="Pfam" id="PF10291"/>
    </source>
</evidence>
<evidence type="ECO:0000313" key="8">
    <source>
        <dbReference type="EMBL" id="PIO35952.1"/>
    </source>
</evidence>
<dbReference type="Pfam" id="PF10291">
    <property type="entry name" value="muHD"/>
    <property type="match status" value="1"/>
</dbReference>
<dbReference type="GO" id="GO:0072583">
    <property type="term" value="P:clathrin-dependent endocytosis"/>
    <property type="evidence" value="ECO:0007669"/>
    <property type="project" value="TreeGrafter"/>
</dbReference>
<dbReference type="GO" id="GO:0005905">
    <property type="term" value="C:clathrin-coated pit"/>
    <property type="evidence" value="ECO:0007669"/>
    <property type="project" value="UniProtKB-KW"/>
</dbReference>
<keyword evidence="1" id="KW-0254">Endocytosis</keyword>
<dbReference type="GO" id="GO:0005886">
    <property type="term" value="C:plasma membrane"/>
    <property type="evidence" value="ECO:0007669"/>
    <property type="project" value="TreeGrafter"/>
</dbReference>
<dbReference type="OrthoDB" id="5593455at2759"/>
<dbReference type="GO" id="GO:0048268">
    <property type="term" value="P:clathrin coat assembly"/>
    <property type="evidence" value="ECO:0007669"/>
    <property type="project" value="TreeGrafter"/>
</dbReference>
<dbReference type="GO" id="GO:0048488">
    <property type="term" value="P:synaptic vesicle endocytosis"/>
    <property type="evidence" value="ECO:0007669"/>
    <property type="project" value="TreeGrafter"/>
</dbReference>
<protein>
    <recommendedName>
        <fullName evidence="7">Muniscin C-terminal domain-containing protein</fullName>
    </recommendedName>
</protein>
<feature type="domain" description="Muniscin C-terminal" evidence="7">
    <location>
        <begin position="247"/>
        <end position="365"/>
    </location>
</feature>
<dbReference type="Proteomes" id="UP000228934">
    <property type="component" value="Unassembled WGS sequence"/>
</dbReference>
<keyword evidence="2" id="KW-0472">Membrane</keyword>
<dbReference type="PANTHER" id="PTHR23065:SF8">
    <property type="entry name" value="F-BAR DOMAIN ONLY PROTEIN 2"/>
    <property type="match status" value="1"/>
</dbReference>
<evidence type="ECO:0000256" key="1">
    <source>
        <dbReference type="ARBA" id="ARBA00022583"/>
    </source>
</evidence>
<dbReference type="GO" id="GO:0098793">
    <property type="term" value="C:presynapse"/>
    <property type="evidence" value="ECO:0007669"/>
    <property type="project" value="GOC"/>
</dbReference>
<evidence type="ECO:0000256" key="6">
    <source>
        <dbReference type="SAM" id="MobiDB-lite"/>
    </source>
</evidence>
<reference evidence="9" key="1">
    <citation type="journal article" date="2017" name="Nat. Commun.">
        <title>The North American bullfrog draft genome provides insight into hormonal regulation of long noncoding RNA.</title>
        <authorList>
            <person name="Hammond S.A."/>
            <person name="Warren R.L."/>
            <person name="Vandervalk B.P."/>
            <person name="Kucuk E."/>
            <person name="Khan H."/>
            <person name="Gibb E.A."/>
            <person name="Pandoh P."/>
            <person name="Kirk H."/>
            <person name="Zhao Y."/>
            <person name="Jones M."/>
            <person name="Mungall A.J."/>
            <person name="Coope R."/>
            <person name="Pleasance S."/>
            <person name="Moore R.A."/>
            <person name="Holt R.A."/>
            <person name="Round J.M."/>
            <person name="Ohora S."/>
            <person name="Walle B.V."/>
            <person name="Veldhoen N."/>
            <person name="Helbing C.C."/>
            <person name="Birol I."/>
        </authorList>
    </citation>
    <scope>NUCLEOTIDE SEQUENCE [LARGE SCALE GENOMIC DNA]</scope>
</reference>
<organism evidence="8 9">
    <name type="scientific">Aquarana catesbeiana</name>
    <name type="common">American bullfrog</name>
    <name type="synonym">Rana catesbeiana</name>
    <dbReference type="NCBI Taxonomy" id="8400"/>
    <lineage>
        <taxon>Eukaryota</taxon>
        <taxon>Metazoa</taxon>
        <taxon>Chordata</taxon>
        <taxon>Craniata</taxon>
        <taxon>Vertebrata</taxon>
        <taxon>Euteleostomi</taxon>
        <taxon>Amphibia</taxon>
        <taxon>Batrachia</taxon>
        <taxon>Anura</taxon>
        <taxon>Neobatrachia</taxon>
        <taxon>Ranoidea</taxon>
        <taxon>Ranidae</taxon>
        <taxon>Aquarana</taxon>
    </lineage>
</organism>
<comment type="subcellular location">
    <subcellularLocation>
        <location evidence="4">Endomembrane system</location>
        <topology evidence="4">Peripheral membrane protein</topology>
        <orientation evidence="4">Cytoplasmic side</orientation>
    </subcellularLocation>
    <subcellularLocation>
        <location evidence="5">Membrane</location>
        <location evidence="5">Coated pit</location>
    </subcellularLocation>
</comment>
<dbReference type="AlphaFoldDB" id="A0A2G9S741"/>
<evidence type="ECO:0000256" key="3">
    <source>
        <dbReference type="ARBA" id="ARBA00023176"/>
    </source>
</evidence>
<feature type="compositionally biased region" description="Low complexity" evidence="6">
    <location>
        <begin position="194"/>
        <end position="211"/>
    </location>
</feature>
<evidence type="ECO:0000256" key="2">
    <source>
        <dbReference type="ARBA" id="ARBA00023136"/>
    </source>
</evidence>
<name>A0A2G9S741_AQUCT</name>
<evidence type="ECO:0000313" key="9">
    <source>
        <dbReference type="Proteomes" id="UP000228934"/>
    </source>
</evidence>
<gene>
    <name evidence="8" type="ORF">AB205_0093170</name>
</gene>
<feature type="non-terminal residue" evidence="8">
    <location>
        <position position="1"/>
    </location>
</feature>
<proteinExistence type="predicted"/>
<evidence type="ECO:0000256" key="5">
    <source>
        <dbReference type="ARBA" id="ARBA00037878"/>
    </source>
</evidence>
<accession>A0A2G9S741</accession>
<dbReference type="InterPro" id="IPR018808">
    <property type="entry name" value="Muniscin_C"/>
</dbReference>
<dbReference type="GO" id="GO:0030136">
    <property type="term" value="C:clathrin-coated vesicle"/>
    <property type="evidence" value="ECO:0007669"/>
    <property type="project" value="TreeGrafter"/>
</dbReference>
<feature type="region of interest" description="Disordered" evidence="6">
    <location>
        <begin position="182"/>
        <end position="211"/>
    </location>
</feature>